<evidence type="ECO:0000313" key="1">
    <source>
        <dbReference type="EMBL" id="RSK47602.1"/>
    </source>
</evidence>
<proteinExistence type="predicted"/>
<gene>
    <name evidence="1" type="ORF">EI291_15200</name>
</gene>
<reference evidence="1 2" key="1">
    <citation type="submission" date="2018-12" db="EMBL/GenBank/DDBJ databases">
        <authorList>
            <person name="Feng G."/>
            <person name="Zhu H."/>
        </authorList>
    </citation>
    <scope>NUCLEOTIDE SEQUENCE [LARGE SCALE GENOMIC DNA]</scope>
    <source>
        <strain evidence="1 2">KCTC 12533</strain>
    </source>
</reference>
<name>A0A428KMD3_9BACT</name>
<organism evidence="1 2">
    <name type="scientific">Hymenobacter rigui</name>
    <dbReference type="NCBI Taxonomy" id="334424"/>
    <lineage>
        <taxon>Bacteria</taxon>
        <taxon>Pseudomonadati</taxon>
        <taxon>Bacteroidota</taxon>
        <taxon>Cytophagia</taxon>
        <taxon>Cytophagales</taxon>
        <taxon>Hymenobacteraceae</taxon>
        <taxon>Hymenobacter</taxon>
    </lineage>
</organism>
<accession>A0A428KMD3</accession>
<dbReference type="EMBL" id="RWIT01000008">
    <property type="protein sequence ID" value="RSK47602.1"/>
    <property type="molecule type" value="Genomic_DNA"/>
</dbReference>
<evidence type="ECO:0000313" key="2">
    <source>
        <dbReference type="Proteomes" id="UP000273500"/>
    </source>
</evidence>
<dbReference type="AlphaFoldDB" id="A0A428KMD3"/>
<protein>
    <submittedName>
        <fullName evidence="1">Uncharacterized protein</fullName>
    </submittedName>
</protein>
<keyword evidence="2" id="KW-1185">Reference proteome</keyword>
<dbReference type="Proteomes" id="UP000273500">
    <property type="component" value="Unassembled WGS sequence"/>
</dbReference>
<sequence length="59" mass="6486">MQLLAGKHGMPNKSIYANETPAHLVFFTNQPAAQQARRPQQACCDMPESAYPTAILTNL</sequence>
<comment type="caution">
    <text evidence="1">The sequence shown here is derived from an EMBL/GenBank/DDBJ whole genome shotgun (WGS) entry which is preliminary data.</text>
</comment>